<evidence type="ECO:0000256" key="10">
    <source>
        <dbReference type="SAM" id="MobiDB-lite"/>
    </source>
</evidence>
<evidence type="ECO:0000256" key="4">
    <source>
        <dbReference type="ARBA" id="ARBA00022723"/>
    </source>
</evidence>
<evidence type="ECO:0000256" key="5">
    <source>
        <dbReference type="ARBA" id="ARBA00023002"/>
    </source>
</evidence>
<dbReference type="InterPro" id="IPR009078">
    <property type="entry name" value="Ferritin-like_SF"/>
</dbReference>
<feature type="binding site" evidence="9">
    <location>
        <position position="93"/>
    </location>
    <ligand>
        <name>Fe cation</name>
        <dbReference type="ChEBI" id="CHEBI:24875"/>
        <label>2</label>
    </ligand>
</feature>
<feature type="binding site" evidence="9">
    <location>
        <position position="177"/>
    </location>
    <ligand>
        <name>Fe cation</name>
        <dbReference type="ChEBI" id="CHEBI:24875"/>
        <label>2</label>
    </ligand>
</feature>
<dbReference type="EC" id="1.14.99.60" evidence="9"/>
<evidence type="ECO:0000256" key="8">
    <source>
        <dbReference type="ARBA" id="ARBA00023136"/>
    </source>
</evidence>
<keyword evidence="2 9" id="KW-1003">Cell membrane</keyword>
<keyword evidence="6 9" id="KW-0408">Iron</keyword>
<gene>
    <name evidence="9" type="primary">coq7</name>
    <name evidence="11" type="ORF">CWI75_17470</name>
</gene>
<dbReference type="SUPFAM" id="SSF47240">
    <property type="entry name" value="Ferritin-like"/>
    <property type="match status" value="1"/>
</dbReference>
<keyword evidence="4 9" id="KW-0479">Metal-binding</keyword>
<proteinExistence type="inferred from homology"/>
<comment type="subcellular location">
    <subcellularLocation>
        <location evidence="9">Cell membrane</location>
        <topology evidence="9">Peripheral membrane protein</topology>
    </subcellularLocation>
</comment>
<keyword evidence="7 9" id="KW-0503">Monooxygenase</keyword>
<feature type="binding site" evidence="9">
    <location>
        <position position="180"/>
    </location>
    <ligand>
        <name>Fe cation</name>
        <dbReference type="ChEBI" id="CHEBI:24875"/>
        <label>2</label>
    </ligand>
</feature>
<feature type="binding site" evidence="9">
    <location>
        <position position="96"/>
    </location>
    <ligand>
        <name>Fe cation</name>
        <dbReference type="ChEBI" id="CHEBI:24875"/>
        <label>1</label>
    </ligand>
</feature>
<sequence>MSNRQLTLFDRLLGEADTVLRTLGNNRQPSTRKSPANGHREGNLDTAQRDHVAGLMRVNHTGEVCAQALYQGQALTAKLPQVREEMREAAREEEDHLAWCAERLRELNSRPSHLNPAWYGISFLLGATAGAIGDKWSLGFVAATEERVCRHLREHLRDLPLDDRKSQLILQQMLEDEERHGENALAAGGADFPAPVKEAMSLLSQLMTRSSYYI</sequence>
<comment type="similarity">
    <text evidence="9">Belongs to the COQ7 family.</text>
</comment>
<dbReference type="Pfam" id="PF03232">
    <property type="entry name" value="COQ7"/>
    <property type="match status" value="1"/>
</dbReference>
<dbReference type="PANTHER" id="PTHR11237">
    <property type="entry name" value="COENZYME Q10 BIOSYNTHESIS PROTEIN 7"/>
    <property type="match status" value="1"/>
</dbReference>
<dbReference type="InterPro" id="IPR047809">
    <property type="entry name" value="COQ7_proteobact"/>
</dbReference>
<feature type="compositionally biased region" description="Polar residues" evidence="10">
    <location>
        <begin position="23"/>
        <end position="34"/>
    </location>
</feature>
<protein>
    <recommendedName>
        <fullName evidence="9">3-demethoxyubiquinol 3-hydroxylase</fullName>
        <shortName evidence="9">DMQ hydroxylase</shortName>
        <ecNumber evidence="9">1.14.99.60</ecNumber>
    </recommendedName>
    <alternativeName>
        <fullName evidence="9">2-nonaprenyl-3-methyl-6-methoxy-1,4-benzoquinol hydroxylase</fullName>
    </alternativeName>
</protein>
<comment type="function">
    <text evidence="9">Catalyzes the hydroxylation of 2-nonaprenyl-3-methyl-6-methoxy-1,4-benzoquinol during ubiquinone biosynthesis.</text>
</comment>
<feature type="binding site" evidence="9">
    <location>
        <position position="93"/>
    </location>
    <ligand>
        <name>Fe cation</name>
        <dbReference type="ChEBI" id="CHEBI:24875"/>
        <label>1</label>
    </ligand>
</feature>
<evidence type="ECO:0000256" key="7">
    <source>
        <dbReference type="ARBA" id="ARBA00023033"/>
    </source>
</evidence>
<dbReference type="RefSeq" id="WP_101522818.1">
    <property type="nucleotide sequence ID" value="NZ_PKLZ01000017.1"/>
</dbReference>
<reference evidence="12" key="1">
    <citation type="submission" date="2017-11" db="EMBL/GenBank/DDBJ databases">
        <title>The draft genome sequence of Chromatocurvus sp. F02.</title>
        <authorList>
            <person name="Du Z.-J."/>
            <person name="Chang Y.-Q."/>
        </authorList>
    </citation>
    <scope>NUCLEOTIDE SEQUENCE [LARGE SCALE GENOMIC DNA]</scope>
    <source>
        <strain evidence="12">F02</strain>
    </source>
</reference>
<comment type="catalytic activity">
    <reaction evidence="9">
        <text>a 5-methoxy-2-methyl-3-(all-trans-polyprenyl)benzene-1,4-diol + AH2 + O2 = a 3-demethylubiquinol + A + H2O</text>
        <dbReference type="Rhea" id="RHEA:50908"/>
        <dbReference type="Rhea" id="RHEA-COMP:10859"/>
        <dbReference type="Rhea" id="RHEA-COMP:10914"/>
        <dbReference type="ChEBI" id="CHEBI:13193"/>
        <dbReference type="ChEBI" id="CHEBI:15377"/>
        <dbReference type="ChEBI" id="CHEBI:15379"/>
        <dbReference type="ChEBI" id="CHEBI:17499"/>
        <dbReference type="ChEBI" id="CHEBI:84167"/>
        <dbReference type="ChEBI" id="CHEBI:84422"/>
        <dbReference type="EC" id="1.14.99.60"/>
    </reaction>
</comment>
<dbReference type="CDD" id="cd01042">
    <property type="entry name" value="DMQH"/>
    <property type="match status" value="1"/>
</dbReference>
<dbReference type="GO" id="GO:0005886">
    <property type="term" value="C:plasma membrane"/>
    <property type="evidence" value="ECO:0007669"/>
    <property type="project" value="UniProtKB-SubCell"/>
</dbReference>
<evidence type="ECO:0000256" key="9">
    <source>
        <dbReference type="HAMAP-Rule" id="MF_01658"/>
    </source>
</evidence>
<evidence type="ECO:0000256" key="1">
    <source>
        <dbReference type="ARBA" id="ARBA00004749"/>
    </source>
</evidence>
<name>A0A2N5XY83_9GAMM</name>
<dbReference type="UniPathway" id="UPA00232"/>
<dbReference type="AlphaFoldDB" id="A0A2N5XY83"/>
<dbReference type="OrthoDB" id="5192789at2"/>
<feature type="region of interest" description="Disordered" evidence="10">
    <location>
        <begin position="23"/>
        <end position="44"/>
    </location>
</feature>
<keyword evidence="3 9" id="KW-0831">Ubiquinone biosynthesis</keyword>
<comment type="pathway">
    <text evidence="1 9">Cofactor biosynthesis; ubiquinone biosynthesis.</text>
</comment>
<dbReference type="Proteomes" id="UP000234845">
    <property type="component" value="Unassembled WGS sequence"/>
</dbReference>
<accession>A0A2N5XY83</accession>
<dbReference type="GO" id="GO:0046872">
    <property type="term" value="F:metal ion binding"/>
    <property type="evidence" value="ECO:0007669"/>
    <property type="project" value="UniProtKB-KW"/>
</dbReference>
<dbReference type="EMBL" id="PKLZ01000017">
    <property type="protein sequence ID" value="PLW81072.1"/>
    <property type="molecule type" value="Genomic_DNA"/>
</dbReference>
<evidence type="ECO:0000256" key="2">
    <source>
        <dbReference type="ARBA" id="ARBA00022475"/>
    </source>
</evidence>
<keyword evidence="11" id="KW-0830">Ubiquinone</keyword>
<feature type="binding site" evidence="9">
    <location>
        <position position="145"/>
    </location>
    <ligand>
        <name>Fe cation</name>
        <dbReference type="ChEBI" id="CHEBI:24875"/>
        <label>2</label>
    </ligand>
</feature>
<evidence type="ECO:0000256" key="6">
    <source>
        <dbReference type="ARBA" id="ARBA00023004"/>
    </source>
</evidence>
<dbReference type="InterPro" id="IPR011566">
    <property type="entry name" value="Ubq_synth_Coq7"/>
</dbReference>
<dbReference type="GO" id="GO:0008682">
    <property type="term" value="F:3-demethoxyubiquinol 3-hydroxylase activity"/>
    <property type="evidence" value="ECO:0007669"/>
    <property type="project" value="UniProtKB-EC"/>
</dbReference>
<comment type="caution">
    <text evidence="11">The sequence shown here is derived from an EMBL/GenBank/DDBJ whole genome shotgun (WGS) entry which is preliminary data.</text>
</comment>
<evidence type="ECO:0000256" key="3">
    <source>
        <dbReference type="ARBA" id="ARBA00022688"/>
    </source>
</evidence>
<dbReference type="InterPro" id="IPR012347">
    <property type="entry name" value="Ferritin-like"/>
</dbReference>
<dbReference type="HAMAP" id="MF_01658">
    <property type="entry name" value="COQ7"/>
    <property type="match status" value="1"/>
</dbReference>
<comment type="cofactor">
    <cofactor evidence="9">
        <name>Fe cation</name>
        <dbReference type="ChEBI" id="CHEBI:24875"/>
    </cofactor>
    <text evidence="9">Binds 2 iron ions per subunit.</text>
</comment>
<dbReference type="NCBIfam" id="NF033656">
    <property type="entry name" value="DMQ_monoox_COQ7"/>
    <property type="match status" value="1"/>
</dbReference>
<evidence type="ECO:0000313" key="12">
    <source>
        <dbReference type="Proteomes" id="UP000234845"/>
    </source>
</evidence>
<dbReference type="Gene3D" id="1.20.1260.10">
    <property type="match status" value="1"/>
</dbReference>
<keyword evidence="8 9" id="KW-0472">Membrane</keyword>
<organism evidence="11 12">
    <name type="scientific">Kineobactrum sediminis</name>
    <dbReference type="NCBI Taxonomy" id="1905677"/>
    <lineage>
        <taxon>Bacteria</taxon>
        <taxon>Pseudomonadati</taxon>
        <taxon>Pseudomonadota</taxon>
        <taxon>Gammaproteobacteria</taxon>
        <taxon>Cellvibrionales</taxon>
        <taxon>Halieaceae</taxon>
        <taxon>Kineobactrum</taxon>
    </lineage>
</organism>
<dbReference type="GO" id="GO:0006744">
    <property type="term" value="P:ubiquinone biosynthetic process"/>
    <property type="evidence" value="ECO:0007669"/>
    <property type="project" value="UniProtKB-UniRule"/>
</dbReference>
<evidence type="ECO:0000313" key="11">
    <source>
        <dbReference type="EMBL" id="PLW81072.1"/>
    </source>
</evidence>
<dbReference type="PANTHER" id="PTHR11237:SF4">
    <property type="entry name" value="5-DEMETHOXYUBIQUINONE HYDROXYLASE, MITOCHONDRIAL"/>
    <property type="match status" value="1"/>
</dbReference>
<keyword evidence="5 9" id="KW-0560">Oxidoreductase</keyword>
<keyword evidence="12" id="KW-1185">Reference proteome</keyword>
<feature type="binding site" evidence="9">
    <location>
        <position position="177"/>
    </location>
    <ligand>
        <name>Fe cation</name>
        <dbReference type="ChEBI" id="CHEBI:24875"/>
        <label>1</label>
    </ligand>
</feature>
<feature type="binding site" evidence="9">
    <location>
        <position position="63"/>
    </location>
    <ligand>
        <name>Fe cation</name>
        <dbReference type="ChEBI" id="CHEBI:24875"/>
        <label>1</label>
    </ligand>
</feature>